<feature type="compositionally biased region" description="Polar residues" evidence="1">
    <location>
        <begin position="241"/>
        <end position="250"/>
    </location>
</feature>
<evidence type="ECO:0000313" key="3">
    <source>
        <dbReference type="EMBL" id="CAJ0567544.1"/>
    </source>
</evidence>
<keyword evidence="2" id="KW-0472">Membrane</keyword>
<keyword evidence="2" id="KW-1133">Transmembrane helix</keyword>
<evidence type="ECO:0000256" key="1">
    <source>
        <dbReference type="SAM" id="MobiDB-lite"/>
    </source>
</evidence>
<proteinExistence type="predicted"/>
<keyword evidence="2" id="KW-0812">Transmembrane</keyword>
<dbReference type="AlphaFoldDB" id="A0AA36DCK6"/>
<sequence>MRARTMRSLRSLTSRSSTRKTSDGTAGGTGSRRPTQRDEIDDAVKLNFQQTGSGSGRARAPPTYSALPQLVWLNVFVSFTYIWHVLKVALWVRFVVAVLPSEDNIELPPTDGLKKCCSRAVGILSTVLVILCCLQFVQIVMVMITTIRRSVETMKLSLLTQVFVIYVDLVLALICTTYALRKCYTLYWPTVVAWIQLVPSIVWAVYVSTWFGHVEAICYKIRNPSMHIEDYLSLGTHKETASGTQPSDTSTKQKETSSSRKTQRVVDETKKEK</sequence>
<feature type="transmembrane region" description="Helical" evidence="2">
    <location>
        <begin position="120"/>
        <end position="144"/>
    </location>
</feature>
<feature type="transmembrane region" description="Helical" evidence="2">
    <location>
        <begin position="156"/>
        <end position="180"/>
    </location>
</feature>
<feature type="compositionally biased region" description="Basic and acidic residues" evidence="1">
    <location>
        <begin position="251"/>
        <end position="273"/>
    </location>
</feature>
<comment type="caution">
    <text evidence="4">The sequence shown here is derived from an EMBL/GenBank/DDBJ whole genome shotgun (WGS) entry which is preliminary data.</text>
</comment>
<accession>A0AA36DCK6</accession>
<feature type="transmembrane region" description="Helical" evidence="2">
    <location>
        <begin position="71"/>
        <end position="100"/>
    </location>
</feature>
<dbReference type="Proteomes" id="UP001177023">
    <property type="component" value="Unassembled WGS sequence"/>
</dbReference>
<feature type="non-terminal residue" evidence="4">
    <location>
        <position position="1"/>
    </location>
</feature>
<dbReference type="EMBL" id="CATQJA010001501">
    <property type="protein sequence ID" value="CAJ0567544.1"/>
    <property type="molecule type" value="Genomic_DNA"/>
</dbReference>
<evidence type="ECO:0000256" key="2">
    <source>
        <dbReference type="SAM" id="Phobius"/>
    </source>
</evidence>
<dbReference type="EMBL" id="CATQJA010002702">
    <property type="protein sequence ID" value="CAJ0585037.1"/>
    <property type="molecule type" value="Genomic_DNA"/>
</dbReference>
<keyword evidence="5" id="KW-1185">Reference proteome</keyword>
<gene>
    <name evidence="4" type="ORF">MSPICULIGERA_LOCUS23069</name>
    <name evidence="3" type="ORF">MSPICULIGERA_LOCUS6093</name>
</gene>
<name>A0AA36DCK6_9BILA</name>
<feature type="transmembrane region" description="Helical" evidence="2">
    <location>
        <begin position="186"/>
        <end position="212"/>
    </location>
</feature>
<reference evidence="4" key="1">
    <citation type="submission" date="2023-06" db="EMBL/GenBank/DDBJ databases">
        <authorList>
            <person name="Delattre M."/>
        </authorList>
    </citation>
    <scope>NUCLEOTIDE SEQUENCE</scope>
    <source>
        <strain evidence="4">AF72</strain>
    </source>
</reference>
<evidence type="ECO:0000313" key="5">
    <source>
        <dbReference type="Proteomes" id="UP001177023"/>
    </source>
</evidence>
<evidence type="ECO:0000313" key="4">
    <source>
        <dbReference type="EMBL" id="CAJ0585037.1"/>
    </source>
</evidence>
<protein>
    <submittedName>
        <fullName evidence="4">Uncharacterized protein</fullName>
    </submittedName>
</protein>
<feature type="region of interest" description="Disordered" evidence="1">
    <location>
        <begin position="1"/>
        <end position="36"/>
    </location>
</feature>
<organism evidence="4 5">
    <name type="scientific">Mesorhabditis spiculigera</name>
    <dbReference type="NCBI Taxonomy" id="96644"/>
    <lineage>
        <taxon>Eukaryota</taxon>
        <taxon>Metazoa</taxon>
        <taxon>Ecdysozoa</taxon>
        <taxon>Nematoda</taxon>
        <taxon>Chromadorea</taxon>
        <taxon>Rhabditida</taxon>
        <taxon>Rhabditina</taxon>
        <taxon>Rhabditomorpha</taxon>
        <taxon>Rhabditoidea</taxon>
        <taxon>Rhabditidae</taxon>
        <taxon>Mesorhabditinae</taxon>
        <taxon>Mesorhabditis</taxon>
    </lineage>
</organism>
<feature type="region of interest" description="Disordered" evidence="1">
    <location>
        <begin position="238"/>
        <end position="273"/>
    </location>
</feature>